<gene>
    <name evidence="3" type="ORF">BpHYR1_020892</name>
</gene>
<comment type="caution">
    <text evidence="3">The sequence shown here is derived from an EMBL/GenBank/DDBJ whole genome shotgun (WGS) entry which is preliminary data.</text>
</comment>
<proteinExistence type="predicted"/>
<feature type="transmembrane region" description="Helical" evidence="2">
    <location>
        <begin position="56"/>
        <end position="78"/>
    </location>
</feature>
<evidence type="ECO:0000313" key="3">
    <source>
        <dbReference type="EMBL" id="RNA27786.1"/>
    </source>
</evidence>
<feature type="region of interest" description="Disordered" evidence="1">
    <location>
        <begin position="354"/>
        <end position="374"/>
    </location>
</feature>
<dbReference type="AlphaFoldDB" id="A0A3M7RW89"/>
<dbReference type="SUPFAM" id="SSF52200">
    <property type="entry name" value="Toll/Interleukin receptor TIR domain"/>
    <property type="match status" value="1"/>
</dbReference>
<dbReference type="InterPro" id="IPR035897">
    <property type="entry name" value="Toll_tir_struct_dom_sf"/>
</dbReference>
<sequence length="416" mass="48966">LTTQYTGVSTTTYSTLRTSSDTNNPGIENLIAPTTTTTTTTTLQNQTNPNQINTDYFYLFFLIIPIFLIFILVFLCCLGRFFQVKTYHCCNFVCCYCFRPEEKSNRQTYDAIICHNEFDEQWAEKFLYCLEENKGYKISLFHVPDDISTKKVKKLQNTLRIIVIVSPEFFEKEYEHKIFLNSLRSLKENKNMTIIVINKGTEQSRFNRLVKYIESPFTNAQSSKLCSNFSYKLKSIIKYNCGVKQVEKMNFNDENFWRDFLYIMPFYSSNQQKRKNLPRITSRKFDPPKSKDFKLPYATDIKNTKKPRHVIIPIPDFMKTSLGFSRSKLSDSFNREEHSPDIDEQHYYKIQKIHQDSKKNNSTRTKKNVDLKGGEQMNYKKERSESADILAMFAPTTNMIFPLENKRDDEDNEINS</sequence>
<keyword evidence="2" id="KW-0812">Transmembrane</keyword>
<keyword evidence="2" id="KW-0472">Membrane</keyword>
<evidence type="ECO:0000256" key="1">
    <source>
        <dbReference type="SAM" id="MobiDB-lite"/>
    </source>
</evidence>
<evidence type="ECO:0008006" key="5">
    <source>
        <dbReference type="Google" id="ProtNLM"/>
    </source>
</evidence>
<accession>A0A3M7RW89</accession>
<name>A0A3M7RW89_BRAPC</name>
<protein>
    <recommendedName>
        <fullName evidence="5">TIR domain-containing protein</fullName>
    </recommendedName>
</protein>
<reference evidence="3 4" key="1">
    <citation type="journal article" date="2018" name="Sci. Rep.">
        <title>Genomic signatures of local adaptation to the degree of environmental predictability in rotifers.</title>
        <authorList>
            <person name="Franch-Gras L."/>
            <person name="Hahn C."/>
            <person name="Garcia-Roger E.M."/>
            <person name="Carmona M.J."/>
            <person name="Serra M."/>
            <person name="Gomez A."/>
        </authorList>
    </citation>
    <scope>NUCLEOTIDE SEQUENCE [LARGE SCALE GENOMIC DNA]</scope>
    <source>
        <strain evidence="3">HYR1</strain>
    </source>
</reference>
<organism evidence="3 4">
    <name type="scientific">Brachionus plicatilis</name>
    <name type="common">Marine rotifer</name>
    <name type="synonym">Brachionus muelleri</name>
    <dbReference type="NCBI Taxonomy" id="10195"/>
    <lineage>
        <taxon>Eukaryota</taxon>
        <taxon>Metazoa</taxon>
        <taxon>Spiralia</taxon>
        <taxon>Gnathifera</taxon>
        <taxon>Rotifera</taxon>
        <taxon>Eurotatoria</taxon>
        <taxon>Monogononta</taxon>
        <taxon>Pseudotrocha</taxon>
        <taxon>Ploima</taxon>
        <taxon>Brachionidae</taxon>
        <taxon>Brachionus</taxon>
    </lineage>
</organism>
<evidence type="ECO:0000256" key="2">
    <source>
        <dbReference type="SAM" id="Phobius"/>
    </source>
</evidence>
<keyword evidence="4" id="KW-1185">Reference proteome</keyword>
<dbReference type="Proteomes" id="UP000276133">
    <property type="component" value="Unassembled WGS sequence"/>
</dbReference>
<evidence type="ECO:0000313" key="4">
    <source>
        <dbReference type="Proteomes" id="UP000276133"/>
    </source>
</evidence>
<dbReference type="EMBL" id="REGN01002492">
    <property type="protein sequence ID" value="RNA27786.1"/>
    <property type="molecule type" value="Genomic_DNA"/>
</dbReference>
<dbReference type="Gene3D" id="3.40.50.10140">
    <property type="entry name" value="Toll/interleukin-1 receptor homology (TIR) domain"/>
    <property type="match status" value="1"/>
</dbReference>
<keyword evidence="2" id="KW-1133">Transmembrane helix</keyword>
<feature type="non-terminal residue" evidence="3">
    <location>
        <position position="1"/>
    </location>
</feature>